<protein>
    <submittedName>
        <fullName evidence="1">Uncharacterized protein</fullName>
    </submittedName>
</protein>
<gene>
    <name evidence="1" type="ORF">C446_10815</name>
</gene>
<dbReference type="eggNOG" id="arCOG11469">
    <property type="taxonomic scope" value="Archaea"/>
</dbReference>
<dbReference type="OrthoDB" id="196391at2157"/>
<dbReference type="EMBL" id="AOMA01000107">
    <property type="protein sequence ID" value="EMA37342.1"/>
    <property type="molecule type" value="Genomic_DNA"/>
</dbReference>
<organism evidence="1 2">
    <name type="scientific">Halobiforma nitratireducens JCM 10879</name>
    <dbReference type="NCBI Taxonomy" id="1227454"/>
    <lineage>
        <taxon>Archaea</taxon>
        <taxon>Methanobacteriati</taxon>
        <taxon>Methanobacteriota</taxon>
        <taxon>Stenosarchaea group</taxon>
        <taxon>Halobacteria</taxon>
        <taxon>Halobacteriales</taxon>
        <taxon>Natrialbaceae</taxon>
        <taxon>Halobiforma</taxon>
    </lineage>
</organism>
<dbReference type="RefSeq" id="WP_006673076.1">
    <property type="nucleotide sequence ID" value="NZ_AOMA01000107.1"/>
</dbReference>
<evidence type="ECO:0000313" key="2">
    <source>
        <dbReference type="Proteomes" id="UP000011607"/>
    </source>
</evidence>
<dbReference type="STRING" id="1227454.C446_10815"/>
<dbReference type="Proteomes" id="UP000011607">
    <property type="component" value="Unassembled WGS sequence"/>
</dbReference>
<sequence length="72" mass="8083">MNADTLQTELEEAGELMVTVEEIDEPLELHLHDAEIGSETITLELADGELVFDLDSVVGYWKHLHSLEDYGL</sequence>
<keyword evidence="2" id="KW-1185">Reference proteome</keyword>
<accession>M0LUU6</accession>
<reference evidence="1 2" key="1">
    <citation type="journal article" date="2014" name="PLoS Genet.">
        <title>Phylogenetically driven sequencing of extremely halophilic archaea reveals strategies for static and dynamic osmo-response.</title>
        <authorList>
            <person name="Becker E.A."/>
            <person name="Seitzer P.M."/>
            <person name="Tritt A."/>
            <person name="Larsen D."/>
            <person name="Krusor M."/>
            <person name="Yao A.I."/>
            <person name="Wu D."/>
            <person name="Madern D."/>
            <person name="Eisen J.A."/>
            <person name="Darling A.E."/>
            <person name="Facciotti M.T."/>
        </authorList>
    </citation>
    <scope>NUCLEOTIDE SEQUENCE [LARGE SCALE GENOMIC DNA]</scope>
    <source>
        <strain evidence="1 2">JCM 10879</strain>
    </source>
</reference>
<proteinExistence type="predicted"/>
<comment type="caution">
    <text evidence="1">The sequence shown here is derived from an EMBL/GenBank/DDBJ whole genome shotgun (WGS) entry which is preliminary data.</text>
</comment>
<name>M0LUU6_9EURY</name>
<dbReference type="AlphaFoldDB" id="M0LUU6"/>
<evidence type="ECO:0000313" key="1">
    <source>
        <dbReference type="EMBL" id="EMA37342.1"/>
    </source>
</evidence>